<keyword evidence="5 6" id="KW-0472">Membrane</keyword>
<gene>
    <name evidence="7" type="ORF">B4U80_02530</name>
</gene>
<comment type="similarity">
    <text evidence="2 6">Belongs to the OSTC family.</text>
</comment>
<dbReference type="GO" id="GO:0008250">
    <property type="term" value="C:oligosaccharyltransferase complex"/>
    <property type="evidence" value="ECO:0007669"/>
    <property type="project" value="UniProtKB-UniRule"/>
</dbReference>
<evidence type="ECO:0000256" key="2">
    <source>
        <dbReference type="ARBA" id="ARBA00009376"/>
    </source>
</evidence>
<organism evidence="7 8">
    <name type="scientific">Leptotrombidium deliense</name>
    <dbReference type="NCBI Taxonomy" id="299467"/>
    <lineage>
        <taxon>Eukaryota</taxon>
        <taxon>Metazoa</taxon>
        <taxon>Ecdysozoa</taxon>
        <taxon>Arthropoda</taxon>
        <taxon>Chelicerata</taxon>
        <taxon>Arachnida</taxon>
        <taxon>Acari</taxon>
        <taxon>Acariformes</taxon>
        <taxon>Trombidiformes</taxon>
        <taxon>Prostigmata</taxon>
        <taxon>Anystina</taxon>
        <taxon>Parasitengona</taxon>
        <taxon>Trombiculoidea</taxon>
        <taxon>Trombiculidae</taxon>
        <taxon>Leptotrombidium</taxon>
    </lineage>
</organism>
<keyword evidence="7" id="KW-0808">Transferase</keyword>
<dbReference type="VEuPathDB" id="VectorBase:LDEU009430"/>
<reference evidence="7 8" key="1">
    <citation type="journal article" date="2018" name="Gigascience">
        <title>Genomes of trombidid mites reveal novel predicted allergens and laterally-transferred genes associated with secondary metabolism.</title>
        <authorList>
            <person name="Dong X."/>
            <person name="Chaisiri K."/>
            <person name="Xia D."/>
            <person name="Armstrong S.D."/>
            <person name="Fang Y."/>
            <person name="Donnelly M.J."/>
            <person name="Kadowaki T."/>
            <person name="McGarry J.W."/>
            <person name="Darby A.C."/>
            <person name="Makepeace B.L."/>
        </authorList>
    </citation>
    <scope>NUCLEOTIDE SEQUENCE [LARGE SCALE GENOMIC DNA]</scope>
    <source>
        <strain evidence="7">UoL-UT</strain>
    </source>
</reference>
<proteinExistence type="inferred from homology"/>
<protein>
    <recommendedName>
        <fullName evidence="6">Oligosaccharyltransferase complex subunit</fullName>
    </recommendedName>
</protein>
<comment type="subunit">
    <text evidence="6">Component of the oligosaccharyltransferase (OST) complex.</text>
</comment>
<dbReference type="STRING" id="299467.A0A443S508"/>
<dbReference type="Pfam" id="PF04756">
    <property type="entry name" value="OST3_OST6"/>
    <property type="match status" value="1"/>
</dbReference>
<evidence type="ECO:0000256" key="1">
    <source>
        <dbReference type="ARBA" id="ARBA00004141"/>
    </source>
</evidence>
<feature type="transmembrane region" description="Helical" evidence="6">
    <location>
        <begin position="84"/>
        <end position="107"/>
    </location>
</feature>
<keyword evidence="4 6" id="KW-1133">Transmembrane helix</keyword>
<evidence type="ECO:0000256" key="6">
    <source>
        <dbReference type="RuleBase" id="RU366060"/>
    </source>
</evidence>
<feature type="transmembrane region" description="Helical" evidence="6">
    <location>
        <begin position="119"/>
        <end position="140"/>
    </location>
</feature>
<keyword evidence="3 6" id="KW-0812">Transmembrane</keyword>
<feature type="transmembrane region" description="Helical" evidence="6">
    <location>
        <begin position="31"/>
        <end position="51"/>
    </location>
</feature>
<dbReference type="EMBL" id="NCKV01008336">
    <property type="protein sequence ID" value="RWS22610.1"/>
    <property type="molecule type" value="Genomic_DNA"/>
</dbReference>
<dbReference type="PANTHER" id="PTHR13160:SF4">
    <property type="entry name" value="OLIGOSACCHARYLTRANSFERASE COMPLEX SUBUNIT OSTC"/>
    <property type="match status" value="1"/>
</dbReference>
<evidence type="ECO:0000256" key="3">
    <source>
        <dbReference type="ARBA" id="ARBA00022692"/>
    </source>
</evidence>
<dbReference type="AlphaFoldDB" id="A0A443S508"/>
<dbReference type="PANTHER" id="PTHR13160">
    <property type="entry name" value="OLIGOSACCHARYLTRANSFERASE COMPLEX SUBUNIT OSTC"/>
    <property type="match status" value="1"/>
</dbReference>
<comment type="function">
    <text evidence="6">Specific component of the STT3A-containing form of the oligosaccharyl transferase (OST) complex that catalyzes the initial transfer of a defined glycan (Glc(3)Man(9)GlcNAc(2) in eukaryotes) from the lipid carrier dolichol-pyrophosphate to an asparagine residue within an Asn-X-Ser/Thr consensus motif in nascent polypeptide chains, the first step in protein N-glycosylation. N-glycosylation occurs cotranslationally and the complex associates with the Sec61 complex at the channel-forming translocon complex that mediates protein translocation across the endoplasmic reticulum (ER). All subunits are required for a maximal enzyme activity.</text>
</comment>
<keyword evidence="8" id="KW-1185">Reference proteome</keyword>
<name>A0A443S508_9ACAR</name>
<comment type="caution">
    <text evidence="7">The sequence shown here is derived from an EMBL/GenBank/DDBJ whole genome shotgun (WGS) entry which is preliminary data.</text>
</comment>
<evidence type="ECO:0000256" key="5">
    <source>
        <dbReference type="ARBA" id="ARBA00023136"/>
    </source>
</evidence>
<sequence length="149" mass="16774">MLHLIYDLPFQFIEAPNLKLKKPSWFHKPSAMFVYSLVMVSYFLVCAGVIYDVIVEPPSIGSTVDSSGHSRPVAFMPYRVNGQYIMEGLASSFLFTIGGLGFVILDSTHSPLTPKLNRILLISIGFMCIIVSFITTWIFMRMKLPGYLL</sequence>
<dbReference type="GO" id="GO:0016740">
    <property type="term" value="F:transferase activity"/>
    <property type="evidence" value="ECO:0007669"/>
    <property type="project" value="UniProtKB-KW"/>
</dbReference>
<accession>A0A443S508</accession>
<evidence type="ECO:0000256" key="4">
    <source>
        <dbReference type="ARBA" id="ARBA00022989"/>
    </source>
</evidence>
<dbReference type="InterPro" id="IPR021149">
    <property type="entry name" value="OligosaccharylTrfase_OST3/OST6"/>
</dbReference>
<evidence type="ECO:0000313" key="8">
    <source>
        <dbReference type="Proteomes" id="UP000288716"/>
    </source>
</evidence>
<dbReference type="OrthoDB" id="10256333at2759"/>
<dbReference type="InterPro" id="IPR042416">
    <property type="entry name" value="OSTC"/>
</dbReference>
<dbReference type="Proteomes" id="UP000288716">
    <property type="component" value="Unassembled WGS sequence"/>
</dbReference>
<evidence type="ECO:0000313" key="7">
    <source>
        <dbReference type="EMBL" id="RWS22610.1"/>
    </source>
</evidence>
<comment type="subcellular location">
    <subcellularLocation>
        <location evidence="1 6">Membrane</location>
        <topology evidence="1 6">Multi-pass membrane protein</topology>
    </subcellularLocation>
</comment>